<organism evidence="1">
    <name type="scientific">Thermorudis peleae</name>
    <dbReference type="NCBI Taxonomy" id="1382356"/>
    <lineage>
        <taxon>Bacteria</taxon>
        <taxon>Pseudomonadati</taxon>
        <taxon>Thermomicrobiota</taxon>
        <taxon>Thermomicrobia</taxon>
        <taxon>Thermomicrobia incertae sedis</taxon>
        <taxon>Thermorudis</taxon>
    </lineage>
</organism>
<dbReference type="InterPro" id="IPR038287">
    <property type="entry name" value="Cse2_sf"/>
</dbReference>
<dbReference type="Gene3D" id="1.10.520.40">
    <property type="entry name" value="CRISPR-associated protein Cse2"/>
    <property type="match status" value="1"/>
</dbReference>
<name>A0A831WZJ8_9BACT</name>
<dbReference type="AlphaFoldDB" id="A0A831WZJ8"/>
<evidence type="ECO:0000313" key="1">
    <source>
        <dbReference type="EMBL" id="HEG91823.1"/>
    </source>
</evidence>
<reference evidence="1" key="1">
    <citation type="journal article" date="2020" name="mSystems">
        <title>Genome- and Community-Level Interaction Insights into Carbon Utilization and Element Cycling Functions of Hydrothermarchaeota in Hydrothermal Sediment.</title>
        <authorList>
            <person name="Zhou Z."/>
            <person name="Liu Y."/>
            <person name="Xu W."/>
            <person name="Pan J."/>
            <person name="Luo Z.H."/>
            <person name="Li M."/>
        </authorList>
    </citation>
    <scope>NUCLEOTIDE SEQUENCE [LARGE SCALE GENOMIC DNA]</scope>
    <source>
        <strain evidence="1">SpSt-210</strain>
    </source>
</reference>
<dbReference type="CDD" id="cd09670">
    <property type="entry name" value="Cse2_I-E"/>
    <property type="match status" value="1"/>
</dbReference>
<accession>A0A831WZJ8</accession>
<dbReference type="NCBIfam" id="TIGR02548">
    <property type="entry name" value="casB_cse2"/>
    <property type="match status" value="1"/>
</dbReference>
<dbReference type="EMBL" id="DSIY01000245">
    <property type="protein sequence ID" value="HEG91823.1"/>
    <property type="molecule type" value="Genomic_DNA"/>
</dbReference>
<gene>
    <name evidence="1" type="primary">casB</name>
    <name evidence="1" type="ORF">ENP34_10355</name>
</gene>
<sequence length="184" mass="20750">MAERMPFQFEDRFAQALAELAQRDDRAALAALRRGLGKPPGTAPEMFPYVVPLLPSNPSWRLERACYLVASLFALHPLGWEGDERGRRLTNLGASFALLAQRSSNREGVTRRFLHLLLAHEDELGEHLRHAIGLLRSHAVPVDWGRLLRDIQGWSHDDLRVQRQWARAYYDTLGSGEEGTVSGS</sequence>
<proteinExistence type="predicted"/>
<dbReference type="Pfam" id="PF09485">
    <property type="entry name" value="CRISPR_Cse2"/>
    <property type="match status" value="1"/>
</dbReference>
<dbReference type="InterPro" id="IPR013382">
    <property type="entry name" value="CRISPR-assoc_prot_Cse2"/>
</dbReference>
<comment type="caution">
    <text evidence="1">The sequence shown here is derived from an EMBL/GenBank/DDBJ whole genome shotgun (WGS) entry which is preliminary data.</text>
</comment>
<protein>
    <submittedName>
        <fullName evidence="1">Type I-E CRISPR-associated protein Cse2/CasB</fullName>
    </submittedName>
</protein>